<name>A0A0J8VNW8_9ENTR</name>
<accession>A0A0J8VNW8</accession>
<evidence type="ECO:0000313" key="8">
    <source>
        <dbReference type="EMBL" id="KMV34876.1"/>
    </source>
</evidence>
<dbReference type="PIRSF" id="PIRSF006276">
    <property type="entry name" value="UspA"/>
    <property type="match status" value="1"/>
</dbReference>
<proteinExistence type="inferred from homology"/>
<dbReference type="InterPro" id="IPR006015">
    <property type="entry name" value="Universal_stress_UspA"/>
</dbReference>
<comment type="subunit">
    <text evidence="3">Homodimer.</text>
</comment>
<comment type="subcellular location">
    <subcellularLocation>
        <location evidence="1 6">Cytoplasm</location>
    </subcellularLocation>
</comment>
<organism evidence="8 9">
    <name type="scientific">Franconibacter pulveris</name>
    <dbReference type="NCBI Taxonomy" id="435910"/>
    <lineage>
        <taxon>Bacteria</taxon>
        <taxon>Pseudomonadati</taxon>
        <taxon>Pseudomonadota</taxon>
        <taxon>Gammaproteobacteria</taxon>
        <taxon>Enterobacterales</taxon>
        <taxon>Enterobacteriaceae</taxon>
        <taxon>Franconibacter</taxon>
    </lineage>
</organism>
<dbReference type="RefSeq" id="WP_024555406.1">
    <property type="nucleotide sequence ID" value="NZ_LFEJ01000013.1"/>
</dbReference>
<dbReference type="OrthoDB" id="9792500at2"/>
<dbReference type="PATRIC" id="fig|1656095.3.peg.4409"/>
<keyword evidence="9" id="KW-1185">Reference proteome</keyword>
<dbReference type="CDD" id="cd23657">
    <property type="entry name" value="USP-A-like"/>
    <property type="match status" value="1"/>
</dbReference>
<evidence type="ECO:0000256" key="2">
    <source>
        <dbReference type="ARBA" id="ARBA00008791"/>
    </source>
</evidence>
<feature type="domain" description="UspA" evidence="7">
    <location>
        <begin position="3"/>
        <end position="138"/>
    </location>
</feature>
<evidence type="ECO:0000256" key="5">
    <source>
        <dbReference type="ARBA" id="ARBA00037131"/>
    </source>
</evidence>
<evidence type="ECO:0000256" key="1">
    <source>
        <dbReference type="ARBA" id="ARBA00004496"/>
    </source>
</evidence>
<dbReference type="NCBIfam" id="NF011698">
    <property type="entry name" value="PRK15118.1"/>
    <property type="match status" value="1"/>
</dbReference>
<dbReference type="SUPFAM" id="SSF52402">
    <property type="entry name" value="Adenine nucleotide alpha hydrolases-like"/>
    <property type="match status" value="1"/>
</dbReference>
<keyword evidence="4 6" id="KW-0963">Cytoplasm</keyword>
<dbReference type="InterPro" id="IPR014729">
    <property type="entry name" value="Rossmann-like_a/b/a_fold"/>
</dbReference>
<evidence type="ECO:0000313" key="9">
    <source>
        <dbReference type="Proteomes" id="UP000037315"/>
    </source>
</evidence>
<dbReference type="GO" id="GO:0005737">
    <property type="term" value="C:cytoplasm"/>
    <property type="evidence" value="ECO:0007669"/>
    <property type="project" value="UniProtKB-SubCell"/>
</dbReference>
<evidence type="ECO:0000256" key="4">
    <source>
        <dbReference type="ARBA" id="ARBA00022490"/>
    </source>
</evidence>
<dbReference type="PANTHER" id="PTHR46268:SF23">
    <property type="entry name" value="UNIVERSAL STRESS PROTEIN A-RELATED"/>
    <property type="match status" value="1"/>
</dbReference>
<dbReference type="STRING" id="1121863.GCA_000621185_03945"/>
<evidence type="ECO:0000256" key="3">
    <source>
        <dbReference type="ARBA" id="ARBA00011738"/>
    </source>
</evidence>
<dbReference type="EMBL" id="LFEJ01000013">
    <property type="protein sequence ID" value="KMV34876.1"/>
    <property type="molecule type" value="Genomic_DNA"/>
</dbReference>
<comment type="similarity">
    <text evidence="2 6">Belongs to the universal stress protein A family.</text>
</comment>
<reference evidence="8 9" key="1">
    <citation type="submission" date="2015-06" db="EMBL/GenBank/DDBJ databases">
        <title>Genome sequencing of Cronobacter sp. strain DJ34 isolated from petroleum contaminated sludge of Duliajan Oil Fields, Assam, India.</title>
        <authorList>
            <person name="Pal S."/>
            <person name="Banerjee T.D."/>
            <person name="Roy A."/>
            <person name="Sar P."/>
            <person name="Kazy S.K."/>
        </authorList>
    </citation>
    <scope>NUCLEOTIDE SEQUENCE [LARGE SCALE GENOMIC DNA]</scope>
    <source>
        <strain evidence="8 9">DJ34</strain>
    </source>
</reference>
<gene>
    <name evidence="8" type="ORF">ACH50_08935</name>
</gene>
<sequence>MAYKHILVAVDLSPESQLLVSKAVSLAKPYDAKVSLIHVELNQTGLYTGLIEAELGYSQERISYEMFQGLKALASGAGYPINETLNGRGDLAQVLADAVKKYQADVVVCGHHHDFWSRLMSSARQLINNVHVDLLIVPLYEQDDDDD</sequence>
<evidence type="ECO:0000256" key="6">
    <source>
        <dbReference type="PIRNR" id="PIRNR006276"/>
    </source>
</evidence>
<comment type="function">
    <text evidence="5 6">Required for resistance to DNA-damaging agents.</text>
</comment>
<dbReference type="Proteomes" id="UP000037315">
    <property type="component" value="Unassembled WGS sequence"/>
</dbReference>
<dbReference type="AlphaFoldDB" id="A0A0J8VNW8"/>
<comment type="caution">
    <text evidence="8">The sequence shown here is derived from an EMBL/GenBank/DDBJ whole genome shotgun (WGS) entry which is preliminary data.</text>
</comment>
<evidence type="ECO:0000259" key="7">
    <source>
        <dbReference type="Pfam" id="PF00582"/>
    </source>
</evidence>
<protein>
    <recommendedName>
        <fullName evidence="6">Universal stress protein</fullName>
    </recommendedName>
</protein>
<dbReference type="PANTHER" id="PTHR46268">
    <property type="entry name" value="STRESS RESPONSE PROTEIN NHAX"/>
    <property type="match status" value="1"/>
</dbReference>
<dbReference type="Pfam" id="PF00582">
    <property type="entry name" value="Usp"/>
    <property type="match status" value="1"/>
</dbReference>
<dbReference type="InterPro" id="IPR006016">
    <property type="entry name" value="UspA"/>
</dbReference>
<dbReference type="Gene3D" id="3.40.50.620">
    <property type="entry name" value="HUPs"/>
    <property type="match status" value="1"/>
</dbReference>